<dbReference type="Proteomes" id="UP001371456">
    <property type="component" value="Unassembled WGS sequence"/>
</dbReference>
<comment type="caution">
    <text evidence="1">The sequence shown here is derived from an EMBL/GenBank/DDBJ whole genome shotgun (WGS) entry which is preliminary data.</text>
</comment>
<evidence type="ECO:0000313" key="1">
    <source>
        <dbReference type="EMBL" id="KAK6780505.1"/>
    </source>
</evidence>
<dbReference type="EMBL" id="JBANQN010000009">
    <property type="protein sequence ID" value="KAK6780505.1"/>
    <property type="molecule type" value="Genomic_DNA"/>
</dbReference>
<proteinExistence type="predicted"/>
<protein>
    <submittedName>
        <fullName evidence="1">Uncharacterized protein</fullName>
    </submittedName>
</protein>
<evidence type="ECO:0000313" key="2">
    <source>
        <dbReference type="Proteomes" id="UP001371456"/>
    </source>
</evidence>
<gene>
    <name evidence="1" type="ORF">RDI58_022689</name>
</gene>
<accession>A0AAN8Y5I7</accession>
<reference evidence="1 2" key="1">
    <citation type="submission" date="2024-02" db="EMBL/GenBank/DDBJ databases">
        <title>de novo genome assembly of Solanum bulbocastanum strain 11H21.</title>
        <authorList>
            <person name="Hosaka A.J."/>
        </authorList>
    </citation>
    <scope>NUCLEOTIDE SEQUENCE [LARGE SCALE GENOMIC DNA]</scope>
    <source>
        <tissue evidence="1">Young leaves</tissue>
    </source>
</reference>
<organism evidence="1 2">
    <name type="scientific">Solanum bulbocastanum</name>
    <name type="common">Wild potato</name>
    <dbReference type="NCBI Taxonomy" id="147425"/>
    <lineage>
        <taxon>Eukaryota</taxon>
        <taxon>Viridiplantae</taxon>
        <taxon>Streptophyta</taxon>
        <taxon>Embryophyta</taxon>
        <taxon>Tracheophyta</taxon>
        <taxon>Spermatophyta</taxon>
        <taxon>Magnoliopsida</taxon>
        <taxon>eudicotyledons</taxon>
        <taxon>Gunneridae</taxon>
        <taxon>Pentapetalae</taxon>
        <taxon>asterids</taxon>
        <taxon>lamiids</taxon>
        <taxon>Solanales</taxon>
        <taxon>Solanaceae</taxon>
        <taxon>Solanoideae</taxon>
        <taxon>Solaneae</taxon>
        <taxon>Solanum</taxon>
    </lineage>
</organism>
<dbReference type="AlphaFoldDB" id="A0AAN8Y5I7"/>
<sequence length="125" mass="14274">MWSADVALNPCYVVAPFKRLPTRHSNPVIDEEIVGCGNDIEKVIQYLSKGKNELDVIPIVGIGDKGKRLLLERCTIVKTLFLILMFKHGASFPKHITGEHYYKIFLVKLSITRTREIMMTSLLTW</sequence>
<keyword evidence="2" id="KW-1185">Reference proteome</keyword>
<name>A0AAN8Y5I7_SOLBU</name>